<evidence type="ECO:0000256" key="5">
    <source>
        <dbReference type="ARBA" id="ARBA00022618"/>
    </source>
</evidence>
<keyword evidence="10 16" id="KW-1133">Transmembrane helix</keyword>
<dbReference type="SUPFAM" id="SSF52540">
    <property type="entry name" value="P-loop containing nucleoside triphosphate hydrolases"/>
    <property type="match status" value="1"/>
</dbReference>
<dbReference type="Pfam" id="PF13491">
    <property type="entry name" value="FtsK_4TM"/>
    <property type="match status" value="1"/>
</dbReference>
<dbReference type="Proteomes" id="UP000198461">
    <property type="component" value="Unassembled WGS sequence"/>
</dbReference>
<dbReference type="OrthoDB" id="9807790at2"/>
<dbReference type="SUPFAM" id="SSF46785">
    <property type="entry name" value="Winged helix' DNA-binding domain"/>
    <property type="match status" value="1"/>
</dbReference>
<dbReference type="RefSeq" id="WP_074200957.1">
    <property type="nucleotide sequence ID" value="NZ_FSRE01000002.1"/>
</dbReference>
<comment type="subcellular location">
    <subcellularLocation>
        <location evidence="1">Cell membrane</location>
        <topology evidence="1">Multi-pass membrane protein</topology>
    </subcellularLocation>
</comment>
<dbReference type="EMBL" id="FSRE01000002">
    <property type="protein sequence ID" value="SIN83146.1"/>
    <property type="molecule type" value="Genomic_DNA"/>
</dbReference>
<keyword evidence="4" id="KW-1003">Cell membrane</keyword>
<dbReference type="Gene3D" id="3.30.980.40">
    <property type="match status" value="1"/>
</dbReference>
<dbReference type="InterPro" id="IPR036388">
    <property type="entry name" value="WH-like_DNA-bd_sf"/>
</dbReference>
<evidence type="ECO:0000256" key="3">
    <source>
        <dbReference type="ARBA" id="ARBA00020887"/>
    </source>
</evidence>
<name>A0A1N6EJC4_9GAMM</name>
<dbReference type="PANTHER" id="PTHR22683:SF41">
    <property type="entry name" value="DNA TRANSLOCASE FTSK"/>
    <property type="match status" value="1"/>
</dbReference>
<keyword evidence="6 16" id="KW-0812">Transmembrane</keyword>
<evidence type="ECO:0000256" key="6">
    <source>
        <dbReference type="ARBA" id="ARBA00022692"/>
    </source>
</evidence>
<dbReference type="STRING" id="364032.SAMN05443662_0637"/>
<dbReference type="GO" id="GO:0005886">
    <property type="term" value="C:plasma membrane"/>
    <property type="evidence" value="ECO:0007669"/>
    <property type="project" value="UniProtKB-SubCell"/>
</dbReference>
<dbReference type="GO" id="GO:0051301">
    <property type="term" value="P:cell division"/>
    <property type="evidence" value="ECO:0007669"/>
    <property type="project" value="UniProtKB-KW"/>
</dbReference>
<dbReference type="InterPro" id="IPR027417">
    <property type="entry name" value="P-loop_NTPase"/>
</dbReference>
<evidence type="ECO:0000256" key="15">
    <source>
        <dbReference type="SAM" id="MobiDB-lite"/>
    </source>
</evidence>
<dbReference type="Pfam" id="PF01580">
    <property type="entry name" value="FtsK_SpoIIIE"/>
    <property type="match status" value="1"/>
</dbReference>
<dbReference type="Pfam" id="PF17854">
    <property type="entry name" value="FtsK_alpha"/>
    <property type="match status" value="1"/>
</dbReference>
<evidence type="ECO:0000313" key="19">
    <source>
        <dbReference type="Proteomes" id="UP000198461"/>
    </source>
</evidence>
<protein>
    <recommendedName>
        <fullName evidence="3">DNA translocase FtsK</fullName>
    </recommendedName>
</protein>
<evidence type="ECO:0000256" key="7">
    <source>
        <dbReference type="ARBA" id="ARBA00022741"/>
    </source>
</evidence>
<dbReference type="Gene3D" id="1.10.10.10">
    <property type="entry name" value="Winged helix-like DNA-binding domain superfamily/Winged helix DNA-binding domain"/>
    <property type="match status" value="1"/>
</dbReference>
<dbReference type="InterPro" id="IPR002543">
    <property type="entry name" value="FtsK_dom"/>
</dbReference>
<evidence type="ECO:0000256" key="11">
    <source>
        <dbReference type="ARBA" id="ARBA00023125"/>
    </source>
</evidence>
<dbReference type="InterPro" id="IPR041027">
    <property type="entry name" value="FtsK_alpha"/>
</dbReference>
<evidence type="ECO:0000256" key="8">
    <source>
        <dbReference type="ARBA" id="ARBA00022829"/>
    </source>
</evidence>
<evidence type="ECO:0000256" key="10">
    <source>
        <dbReference type="ARBA" id="ARBA00022989"/>
    </source>
</evidence>
<dbReference type="Pfam" id="PF09397">
    <property type="entry name" value="FtsK_gamma"/>
    <property type="match status" value="1"/>
</dbReference>
<dbReference type="SMART" id="SM00843">
    <property type="entry name" value="Ftsk_gamma"/>
    <property type="match status" value="1"/>
</dbReference>
<keyword evidence="13" id="KW-0131">Cell cycle</keyword>
<evidence type="ECO:0000256" key="2">
    <source>
        <dbReference type="ARBA" id="ARBA00006474"/>
    </source>
</evidence>
<dbReference type="CDD" id="cd01127">
    <property type="entry name" value="TrwB_TraG_TraD_VirD4"/>
    <property type="match status" value="1"/>
</dbReference>
<feature type="transmembrane region" description="Helical" evidence="16">
    <location>
        <begin position="66"/>
        <end position="90"/>
    </location>
</feature>
<evidence type="ECO:0000256" key="9">
    <source>
        <dbReference type="ARBA" id="ARBA00022840"/>
    </source>
</evidence>
<dbReference type="InterPro" id="IPR025199">
    <property type="entry name" value="FtsK_4TM"/>
</dbReference>
<keyword evidence="12 16" id="KW-0472">Membrane</keyword>
<dbReference type="InterPro" id="IPR050206">
    <property type="entry name" value="FtsK/SpoIIIE/SftA"/>
</dbReference>
<dbReference type="PANTHER" id="PTHR22683">
    <property type="entry name" value="SPORULATION PROTEIN RELATED"/>
    <property type="match status" value="1"/>
</dbReference>
<keyword evidence="11" id="KW-0238">DNA-binding</keyword>
<accession>A0A1N6EJC4</accession>
<feature type="transmembrane region" description="Helical" evidence="16">
    <location>
        <begin position="159"/>
        <end position="180"/>
    </location>
</feature>
<dbReference type="Gene3D" id="3.40.50.300">
    <property type="entry name" value="P-loop containing nucleotide triphosphate hydrolases"/>
    <property type="match status" value="1"/>
</dbReference>
<comment type="similarity">
    <text evidence="2">Belongs to the FtsK/SpoIIIE/SftA family.</text>
</comment>
<feature type="domain" description="FtsK" evidence="17">
    <location>
        <begin position="418"/>
        <end position="635"/>
    </location>
</feature>
<dbReference type="InterPro" id="IPR036390">
    <property type="entry name" value="WH_DNA-bd_sf"/>
</dbReference>
<feature type="transmembrane region" description="Helical" evidence="16">
    <location>
        <begin position="12"/>
        <end position="36"/>
    </location>
</feature>
<dbReference type="GO" id="GO:0005524">
    <property type="term" value="F:ATP binding"/>
    <property type="evidence" value="ECO:0007669"/>
    <property type="project" value="UniProtKB-UniRule"/>
</dbReference>
<reference evidence="18 19" key="1">
    <citation type="submission" date="2016-11" db="EMBL/GenBank/DDBJ databases">
        <authorList>
            <person name="Jaros S."/>
            <person name="Januszkiewicz K."/>
            <person name="Wedrychowicz H."/>
        </authorList>
    </citation>
    <scope>NUCLEOTIDE SEQUENCE [LARGE SCALE GENOMIC DNA]</scope>
    <source>
        <strain evidence="18 19">DSM 17737</strain>
    </source>
</reference>
<organism evidence="18 19">
    <name type="scientific">Sulfurivirga caldicuralii</name>
    <dbReference type="NCBI Taxonomy" id="364032"/>
    <lineage>
        <taxon>Bacteria</taxon>
        <taxon>Pseudomonadati</taxon>
        <taxon>Pseudomonadota</taxon>
        <taxon>Gammaproteobacteria</taxon>
        <taxon>Thiotrichales</taxon>
        <taxon>Piscirickettsiaceae</taxon>
        <taxon>Sulfurivirga</taxon>
    </lineage>
</organism>
<keyword evidence="9 14" id="KW-0067">ATP-binding</keyword>
<proteinExistence type="inferred from homology"/>
<evidence type="ECO:0000256" key="16">
    <source>
        <dbReference type="SAM" id="Phobius"/>
    </source>
</evidence>
<dbReference type="PROSITE" id="PS50901">
    <property type="entry name" value="FTSK"/>
    <property type="match status" value="1"/>
</dbReference>
<keyword evidence="5" id="KW-0132">Cell division</keyword>
<dbReference type="GO" id="GO:0007059">
    <property type="term" value="P:chromosome segregation"/>
    <property type="evidence" value="ECO:0007669"/>
    <property type="project" value="UniProtKB-KW"/>
</dbReference>
<feature type="transmembrane region" description="Helical" evidence="16">
    <location>
        <begin position="102"/>
        <end position="124"/>
    </location>
</feature>
<gene>
    <name evidence="18" type="ORF">SAMN05443662_0637</name>
</gene>
<evidence type="ECO:0000256" key="13">
    <source>
        <dbReference type="ARBA" id="ARBA00023306"/>
    </source>
</evidence>
<sequence>MQDSDSMSLWRWLLREGAWLGALLLATFLFLILFSYTPSDPGINQSGSDHPIHNYGGRSGAWVASVMFYLIGAWALLIPFFLLGLAWRAFRQARDLDESADTLTRGLLGGTMVLVAGAALTALYLDPKAFIVPLPHSGGGVLGYALAQTLVSGIDRLATTLLLLLVGALGVALLLGRSWLNIFESTGARAWWLWEWLRNRPAQDGQRWSMAALKAQFLQRLRGDKSAPVVEARSPAPAKTKRSAANPPASQAKKVEAVTAPASTASVNTQAQVNTVYTGGEGGLPPVDLLDLPQPAQDNYGESELAEMSALLEKNLLDFGVKAQVESVQAGPVVTRFEILPAPGVKVSQISNLAKDLARALSVRSVRVVEVIPGKSTVGIEIPNPTREVIALREIIASDLFAHARSPLTLALGKDIAGEPVVADLAKMPHLLVAGTTGSGKSVGINSMIVSMLYKSTPEQVRLIMVDPKMLELSVYEDIPHLLTPVVTDMNEAAQALRWCVYEMDRRYQLMAKLGVRNIAGFNEKVQAAIDRGEPLVDPLWKPDPNFGHELSEEVPTLQPLPYIVVVIDEFADMMMVVGKKVEELIARLAQKARAAGIHLILATQRPSVNVITGLIKANIPTRISFQVSSKVDSRTILDQMGAEQLLGQGDMLYLPPGSGVPRRVHGAFVSDDEVHRVVDYVKQQGAPQYLDMILQQGNEGGSASALEGMGGDAEKDSLYDAAVAFVIEKQRVSVSLIQRQFSIGYNRAARIVEAMEQAGVVSPMESNGGRKVLVPKES</sequence>
<dbReference type="InterPro" id="IPR018541">
    <property type="entry name" value="Ftsk_gamma"/>
</dbReference>
<feature type="transmembrane region" description="Helical" evidence="16">
    <location>
        <begin position="130"/>
        <end position="147"/>
    </location>
</feature>
<dbReference type="FunFam" id="3.40.50.300:FF:000209">
    <property type="entry name" value="Cell division protein FtsK"/>
    <property type="match status" value="1"/>
</dbReference>
<feature type="region of interest" description="Disordered" evidence="15">
    <location>
        <begin position="226"/>
        <end position="254"/>
    </location>
</feature>
<dbReference type="AlphaFoldDB" id="A0A1N6EJC4"/>
<keyword evidence="7 14" id="KW-0547">Nucleotide-binding</keyword>
<evidence type="ECO:0000256" key="4">
    <source>
        <dbReference type="ARBA" id="ARBA00022475"/>
    </source>
</evidence>
<keyword evidence="8" id="KW-0159">Chromosome partition</keyword>
<evidence type="ECO:0000256" key="14">
    <source>
        <dbReference type="PROSITE-ProRule" id="PRU00289"/>
    </source>
</evidence>
<evidence type="ECO:0000259" key="17">
    <source>
        <dbReference type="PROSITE" id="PS50901"/>
    </source>
</evidence>
<dbReference type="GO" id="GO:0003677">
    <property type="term" value="F:DNA binding"/>
    <property type="evidence" value="ECO:0007669"/>
    <property type="project" value="UniProtKB-KW"/>
</dbReference>
<feature type="binding site" evidence="14">
    <location>
        <begin position="435"/>
        <end position="442"/>
    </location>
    <ligand>
        <name>ATP</name>
        <dbReference type="ChEBI" id="CHEBI:30616"/>
    </ligand>
</feature>
<evidence type="ECO:0000256" key="1">
    <source>
        <dbReference type="ARBA" id="ARBA00004651"/>
    </source>
</evidence>
<evidence type="ECO:0000313" key="18">
    <source>
        <dbReference type="EMBL" id="SIN83146.1"/>
    </source>
</evidence>
<keyword evidence="19" id="KW-1185">Reference proteome</keyword>
<evidence type="ECO:0000256" key="12">
    <source>
        <dbReference type="ARBA" id="ARBA00023136"/>
    </source>
</evidence>